<proteinExistence type="predicted"/>
<dbReference type="EMBL" id="KB743530">
    <property type="protein sequence ID" value="EOA98232.1"/>
    <property type="molecule type" value="Genomic_DNA"/>
</dbReference>
<name>R0LD61_ANAPL</name>
<protein>
    <submittedName>
        <fullName evidence="1">Uncharacterized protein</fullName>
    </submittedName>
</protein>
<evidence type="ECO:0000313" key="2">
    <source>
        <dbReference type="Proteomes" id="UP000296049"/>
    </source>
</evidence>
<gene>
    <name evidence="1" type="ORF">Anapl_08710</name>
</gene>
<accession>R0LD61</accession>
<reference evidence="2" key="1">
    <citation type="journal article" date="2013" name="Nat. Genet.">
        <title>The duck genome and transcriptome provide insight into an avian influenza virus reservoir species.</title>
        <authorList>
            <person name="Huang Y."/>
            <person name="Li Y."/>
            <person name="Burt D.W."/>
            <person name="Chen H."/>
            <person name="Zhang Y."/>
            <person name="Qian W."/>
            <person name="Kim H."/>
            <person name="Gan S."/>
            <person name="Zhao Y."/>
            <person name="Li J."/>
            <person name="Yi K."/>
            <person name="Feng H."/>
            <person name="Zhu P."/>
            <person name="Li B."/>
            <person name="Liu Q."/>
            <person name="Fairley S."/>
            <person name="Magor K.E."/>
            <person name="Du Z."/>
            <person name="Hu X."/>
            <person name="Goodman L."/>
            <person name="Tafer H."/>
            <person name="Vignal A."/>
            <person name="Lee T."/>
            <person name="Kim K.W."/>
            <person name="Sheng Z."/>
            <person name="An Y."/>
            <person name="Searle S."/>
            <person name="Herrero J."/>
            <person name="Groenen M.A."/>
            <person name="Crooijmans R.P."/>
            <person name="Faraut T."/>
            <person name="Cai Q."/>
            <person name="Webster R.G."/>
            <person name="Aldridge J.R."/>
            <person name="Warren W.C."/>
            <person name="Bartschat S."/>
            <person name="Kehr S."/>
            <person name="Marz M."/>
            <person name="Stadler P.F."/>
            <person name="Smith J."/>
            <person name="Kraus R.H."/>
            <person name="Zhao Y."/>
            <person name="Ren L."/>
            <person name="Fei J."/>
            <person name="Morisson M."/>
            <person name="Kaiser P."/>
            <person name="Griffin D.K."/>
            <person name="Rao M."/>
            <person name="Pitel F."/>
            <person name="Wang J."/>
            <person name="Li N."/>
        </authorList>
    </citation>
    <scope>NUCLEOTIDE SEQUENCE [LARGE SCALE GENOMIC DNA]</scope>
</reference>
<evidence type="ECO:0000313" key="1">
    <source>
        <dbReference type="EMBL" id="EOA98232.1"/>
    </source>
</evidence>
<sequence>MSSGQESVLSEYEAESNQTSKLLRKFKETPFVPIGETKRGKMGICGQSPPRGIDTANTVARREKEIAVK</sequence>
<dbReference type="Proteomes" id="UP000296049">
    <property type="component" value="Unassembled WGS sequence"/>
</dbReference>
<organism evidence="1 2">
    <name type="scientific">Anas platyrhynchos</name>
    <name type="common">Mallard</name>
    <name type="synonym">Anas boschas</name>
    <dbReference type="NCBI Taxonomy" id="8839"/>
    <lineage>
        <taxon>Eukaryota</taxon>
        <taxon>Metazoa</taxon>
        <taxon>Chordata</taxon>
        <taxon>Craniata</taxon>
        <taxon>Vertebrata</taxon>
        <taxon>Euteleostomi</taxon>
        <taxon>Archelosauria</taxon>
        <taxon>Archosauria</taxon>
        <taxon>Dinosauria</taxon>
        <taxon>Saurischia</taxon>
        <taxon>Theropoda</taxon>
        <taxon>Coelurosauria</taxon>
        <taxon>Aves</taxon>
        <taxon>Neognathae</taxon>
        <taxon>Galloanserae</taxon>
        <taxon>Anseriformes</taxon>
        <taxon>Anatidae</taxon>
        <taxon>Anatinae</taxon>
        <taxon>Anas</taxon>
    </lineage>
</organism>
<keyword evidence="2" id="KW-1185">Reference proteome</keyword>
<dbReference type="AlphaFoldDB" id="R0LD61"/>